<feature type="domain" description="DUF3828" evidence="2">
    <location>
        <begin position="58"/>
        <end position="150"/>
    </location>
</feature>
<evidence type="ECO:0000256" key="1">
    <source>
        <dbReference type="SAM" id="SignalP"/>
    </source>
</evidence>
<feature type="signal peptide" evidence="1">
    <location>
        <begin position="1"/>
        <end position="26"/>
    </location>
</feature>
<organism evidence="3 4">
    <name type="scientific">Methylobacterium isbiliense</name>
    <dbReference type="NCBI Taxonomy" id="315478"/>
    <lineage>
        <taxon>Bacteria</taxon>
        <taxon>Pseudomonadati</taxon>
        <taxon>Pseudomonadota</taxon>
        <taxon>Alphaproteobacteria</taxon>
        <taxon>Hyphomicrobiales</taxon>
        <taxon>Methylobacteriaceae</taxon>
        <taxon>Methylobacterium</taxon>
    </lineage>
</organism>
<keyword evidence="4" id="KW-1185">Reference proteome</keyword>
<reference evidence="3" key="1">
    <citation type="journal article" date="2021" name="Front. Microbiol.">
        <title>Comprehensive Comparative Genomics and Phenotyping of Methylobacterium Species.</title>
        <authorList>
            <person name="Alessa O."/>
            <person name="Ogura Y."/>
            <person name="Fujitani Y."/>
            <person name="Takami H."/>
            <person name="Hayashi T."/>
            <person name="Sahin N."/>
            <person name="Tani A."/>
        </authorList>
    </citation>
    <scope>NUCLEOTIDE SEQUENCE</scope>
    <source>
        <strain evidence="3">DSM 17168</strain>
    </source>
</reference>
<sequence length="179" mass="19549">MIVRQGIRRGIAAGIVLAALIRTAAAAEPDAPVREGYRVTVRSLAATGPGVQPPWRPPHRDRLFSRSLAALLARDDRFQDESGDIGHIEADPFLSGQDGEVKSLRVAVTAEPADGRAEVAARFVSFGKPVTVRFRMVEEDSAWRIDDIVNRLDGQDVSVRQALSRPYACGSFMGKPCRR</sequence>
<name>A0ABQ4S817_9HYPH</name>
<dbReference type="RefSeq" id="WP_238233577.1">
    <property type="nucleotide sequence ID" value="NZ_BPQQ01000005.1"/>
</dbReference>
<protein>
    <recommendedName>
        <fullName evidence="2">DUF3828 domain-containing protein</fullName>
    </recommendedName>
</protein>
<reference evidence="3" key="2">
    <citation type="submission" date="2021-08" db="EMBL/GenBank/DDBJ databases">
        <authorList>
            <person name="Tani A."/>
            <person name="Ola A."/>
            <person name="Ogura Y."/>
            <person name="Katsura K."/>
            <person name="Hayashi T."/>
        </authorList>
    </citation>
    <scope>NUCLEOTIDE SEQUENCE</scope>
    <source>
        <strain evidence="3">DSM 17168</strain>
    </source>
</reference>
<proteinExistence type="predicted"/>
<dbReference type="Proteomes" id="UP001055153">
    <property type="component" value="Unassembled WGS sequence"/>
</dbReference>
<dbReference type="Pfam" id="PF12883">
    <property type="entry name" value="DUF3828"/>
    <property type="match status" value="1"/>
</dbReference>
<gene>
    <name evidence="3" type="ORF">GMJLKIPL_0534</name>
</gene>
<comment type="caution">
    <text evidence="3">The sequence shown here is derived from an EMBL/GenBank/DDBJ whole genome shotgun (WGS) entry which is preliminary data.</text>
</comment>
<evidence type="ECO:0000259" key="2">
    <source>
        <dbReference type="Pfam" id="PF12883"/>
    </source>
</evidence>
<evidence type="ECO:0000313" key="4">
    <source>
        <dbReference type="Proteomes" id="UP001055153"/>
    </source>
</evidence>
<dbReference type="EMBL" id="BPQQ01000005">
    <property type="protein sequence ID" value="GJD98623.1"/>
    <property type="molecule type" value="Genomic_DNA"/>
</dbReference>
<keyword evidence="1" id="KW-0732">Signal</keyword>
<accession>A0ABQ4S817</accession>
<evidence type="ECO:0000313" key="3">
    <source>
        <dbReference type="EMBL" id="GJD98623.1"/>
    </source>
</evidence>
<feature type="chain" id="PRO_5046456048" description="DUF3828 domain-containing protein" evidence="1">
    <location>
        <begin position="27"/>
        <end position="179"/>
    </location>
</feature>
<dbReference type="Gene3D" id="3.10.450.50">
    <property type="match status" value="1"/>
</dbReference>
<dbReference type="InterPro" id="IPR024289">
    <property type="entry name" value="DUF3828"/>
</dbReference>